<dbReference type="Pfam" id="PF06580">
    <property type="entry name" value="His_kinase"/>
    <property type="match status" value="1"/>
</dbReference>
<reference evidence="4 5" key="1">
    <citation type="submission" date="2019-08" db="EMBL/GenBank/DDBJ databases">
        <title>Draft genome sequence of Ulvibacter marinus type strain NBRC 109484.</title>
        <authorList>
            <person name="Kawano K."/>
            <person name="Ushijima N."/>
            <person name="Kihara M."/>
            <person name="Itoh H."/>
        </authorList>
    </citation>
    <scope>NUCLEOTIDE SEQUENCE [LARGE SCALE GENOMIC DNA]</scope>
    <source>
        <strain evidence="4 5">NBRC 109484</strain>
    </source>
</reference>
<comment type="caution">
    <text evidence="4">The sequence shown here is derived from an EMBL/GenBank/DDBJ whole genome shotgun (WGS) entry which is preliminary data.</text>
</comment>
<keyword evidence="1" id="KW-0812">Transmembrane</keyword>
<accession>A0A5J4IZV2</accession>
<dbReference type="InterPro" id="IPR025698">
    <property type="entry name" value="2TM_dom"/>
</dbReference>
<feature type="transmembrane region" description="Helical" evidence="1">
    <location>
        <begin position="12"/>
        <end position="28"/>
    </location>
</feature>
<dbReference type="InterPro" id="IPR036890">
    <property type="entry name" value="HATPase_C_sf"/>
</dbReference>
<feature type="transmembrane region" description="Helical" evidence="1">
    <location>
        <begin position="119"/>
        <end position="141"/>
    </location>
</feature>
<evidence type="ECO:0000259" key="2">
    <source>
        <dbReference type="Pfam" id="PF06580"/>
    </source>
</evidence>
<evidence type="ECO:0000313" key="4">
    <source>
        <dbReference type="EMBL" id="GER59091.1"/>
    </source>
</evidence>
<sequence>MNKVLKEISKGFFIGLMVFIVVSLIEYVNGYNIVTSGKFWERFTFNQIYSLVLYLSNGAYFMYLLKTFESKLFDLKNLSKGIFGGIIITLVCIALLRFVTEVVYLGKSFELFLENEKIGYYYISFIISAVVTSMFYAVYYYKYRQEQKVTEQKIIAGTASAKFDALKNQLDPHFLFNSLNVLTSLIEENPRAATKFTTSLSKVYRYVLEQKNKDLVTVVEELKFAKLYMSLLEMRFEESIVFTIPETLSNPEAKVVPLALQLVLENAVKHNQVMPSKKLHITITEKNGNLVVENNLQPKQVVKDSSGVGLQNIKQRYQLLTNKPVVIKKTETHFSIAIPMLSKLIIMNSQDSYISEKKLELAKERVQKIKGFYVHFAIYLCFIPIFLWLYFQSNADFPWVIFPIGGWGFGVASHASEVFDYNPFFSKDWERRKIRELMDKDDEL</sequence>
<organism evidence="4 5">
    <name type="scientific">Patiriisocius marinus</name>
    <dbReference type="NCBI Taxonomy" id="1397112"/>
    <lineage>
        <taxon>Bacteria</taxon>
        <taxon>Pseudomonadati</taxon>
        <taxon>Bacteroidota</taxon>
        <taxon>Flavobacteriia</taxon>
        <taxon>Flavobacteriales</taxon>
        <taxon>Flavobacteriaceae</taxon>
        <taxon>Patiriisocius</taxon>
    </lineage>
</organism>
<keyword evidence="1" id="KW-1133">Transmembrane helix</keyword>
<dbReference type="RefSeq" id="WP_151673168.1">
    <property type="nucleotide sequence ID" value="NZ_BKCG01000002.1"/>
</dbReference>
<dbReference type="PANTHER" id="PTHR34220:SF7">
    <property type="entry name" value="SENSOR HISTIDINE KINASE YPDA"/>
    <property type="match status" value="1"/>
</dbReference>
<proteinExistence type="predicted"/>
<feature type="domain" description="Signal transduction histidine kinase internal region" evidence="2">
    <location>
        <begin position="161"/>
        <end position="239"/>
    </location>
</feature>
<feature type="transmembrane region" description="Helical" evidence="1">
    <location>
        <begin position="372"/>
        <end position="391"/>
    </location>
</feature>
<keyword evidence="4" id="KW-0808">Transferase</keyword>
<dbReference type="Proteomes" id="UP000326509">
    <property type="component" value="Unassembled WGS sequence"/>
</dbReference>
<name>A0A5J4IZV2_9FLAO</name>
<dbReference type="Pfam" id="PF13239">
    <property type="entry name" value="2TM"/>
    <property type="match status" value="1"/>
</dbReference>
<evidence type="ECO:0000313" key="5">
    <source>
        <dbReference type="Proteomes" id="UP000326509"/>
    </source>
</evidence>
<feature type="transmembrane region" description="Helical" evidence="1">
    <location>
        <begin position="48"/>
        <end position="65"/>
    </location>
</feature>
<evidence type="ECO:0000259" key="3">
    <source>
        <dbReference type="Pfam" id="PF13239"/>
    </source>
</evidence>
<dbReference type="OrthoDB" id="9809908at2"/>
<dbReference type="GO" id="GO:0000155">
    <property type="term" value="F:phosphorelay sensor kinase activity"/>
    <property type="evidence" value="ECO:0007669"/>
    <property type="project" value="InterPro"/>
</dbReference>
<keyword evidence="1" id="KW-0472">Membrane</keyword>
<dbReference type="InterPro" id="IPR050640">
    <property type="entry name" value="Bact_2-comp_sensor_kinase"/>
</dbReference>
<keyword evidence="4" id="KW-0418">Kinase</keyword>
<feature type="transmembrane region" description="Helical" evidence="1">
    <location>
        <begin position="77"/>
        <end position="99"/>
    </location>
</feature>
<feature type="domain" description="2TM" evidence="3">
    <location>
        <begin position="361"/>
        <end position="439"/>
    </location>
</feature>
<dbReference type="AlphaFoldDB" id="A0A5J4IZV2"/>
<dbReference type="Gene3D" id="3.30.565.10">
    <property type="entry name" value="Histidine kinase-like ATPase, C-terminal domain"/>
    <property type="match status" value="1"/>
</dbReference>
<protein>
    <submittedName>
        <fullName evidence="4">Histidine kinase</fullName>
    </submittedName>
</protein>
<dbReference type="GO" id="GO:0016020">
    <property type="term" value="C:membrane"/>
    <property type="evidence" value="ECO:0007669"/>
    <property type="project" value="InterPro"/>
</dbReference>
<gene>
    <name evidence="4" type="ORF">ULMA_11990</name>
</gene>
<evidence type="ECO:0000256" key="1">
    <source>
        <dbReference type="SAM" id="Phobius"/>
    </source>
</evidence>
<dbReference type="InterPro" id="IPR010559">
    <property type="entry name" value="Sig_transdc_His_kin_internal"/>
</dbReference>
<keyword evidence="5" id="KW-1185">Reference proteome</keyword>
<dbReference type="PANTHER" id="PTHR34220">
    <property type="entry name" value="SENSOR HISTIDINE KINASE YPDA"/>
    <property type="match status" value="1"/>
</dbReference>
<dbReference type="EMBL" id="BKCG01000002">
    <property type="protein sequence ID" value="GER59091.1"/>
    <property type="molecule type" value="Genomic_DNA"/>
</dbReference>